<dbReference type="EMBL" id="CM042011">
    <property type="protein sequence ID" value="KAI3765629.1"/>
    <property type="molecule type" value="Genomic_DNA"/>
</dbReference>
<comment type="caution">
    <text evidence="1">The sequence shown here is derived from an EMBL/GenBank/DDBJ whole genome shotgun (WGS) entry which is preliminary data.</text>
</comment>
<gene>
    <name evidence="1" type="ORF">L2E82_15669</name>
</gene>
<dbReference type="Proteomes" id="UP001055811">
    <property type="component" value="Linkage Group LG03"/>
</dbReference>
<name>A0ACB9F312_CICIN</name>
<evidence type="ECO:0000313" key="1">
    <source>
        <dbReference type="EMBL" id="KAI3765629.1"/>
    </source>
</evidence>
<accession>A0ACB9F312</accession>
<organism evidence="1 2">
    <name type="scientific">Cichorium intybus</name>
    <name type="common">Chicory</name>
    <dbReference type="NCBI Taxonomy" id="13427"/>
    <lineage>
        <taxon>Eukaryota</taxon>
        <taxon>Viridiplantae</taxon>
        <taxon>Streptophyta</taxon>
        <taxon>Embryophyta</taxon>
        <taxon>Tracheophyta</taxon>
        <taxon>Spermatophyta</taxon>
        <taxon>Magnoliopsida</taxon>
        <taxon>eudicotyledons</taxon>
        <taxon>Gunneridae</taxon>
        <taxon>Pentapetalae</taxon>
        <taxon>asterids</taxon>
        <taxon>campanulids</taxon>
        <taxon>Asterales</taxon>
        <taxon>Asteraceae</taxon>
        <taxon>Cichorioideae</taxon>
        <taxon>Cichorieae</taxon>
        <taxon>Cichoriinae</taxon>
        <taxon>Cichorium</taxon>
    </lineage>
</organism>
<keyword evidence="2" id="KW-1185">Reference proteome</keyword>
<evidence type="ECO:0000313" key="2">
    <source>
        <dbReference type="Proteomes" id="UP001055811"/>
    </source>
</evidence>
<proteinExistence type="predicted"/>
<reference evidence="1 2" key="2">
    <citation type="journal article" date="2022" name="Mol. Ecol. Resour.">
        <title>The genomes of chicory, endive, great burdock and yacon provide insights into Asteraceae paleo-polyploidization history and plant inulin production.</title>
        <authorList>
            <person name="Fan W."/>
            <person name="Wang S."/>
            <person name="Wang H."/>
            <person name="Wang A."/>
            <person name="Jiang F."/>
            <person name="Liu H."/>
            <person name="Zhao H."/>
            <person name="Xu D."/>
            <person name="Zhang Y."/>
        </authorList>
    </citation>
    <scope>NUCLEOTIDE SEQUENCE [LARGE SCALE GENOMIC DNA]</scope>
    <source>
        <strain evidence="2">cv. Punajuju</strain>
        <tissue evidence="1">Leaves</tissue>
    </source>
</reference>
<sequence length="319" mass="35859">MDNYTTMFGSIKENSLDFCSPTLSSSNLLDFSPSYFSPTDVFMRCFDPIVSPDETDMNPLNDHQDFFNDRLIQAFDYLNERCIMDTDLLVQLWLPVISHGTQVLTAENKFFIINSDNTNLSNYREISKNYHYAAEYDSTEMIGLPTGVFLKKFPTYTPDLGFVAEGNDPRGIYAQKLNLCGSLNLPVFELDGGTCLGVIEIVTASKKVNFRDELDNICKALEAVDLKSSEFLMHPKQKEISEPYDAVLAEIQDVLRTICNTLKLPLAQTWSPCEGQPHQPVSTISVIESASYVYDPEILGFFEATSNQKLVPGEGLITR</sequence>
<reference evidence="2" key="1">
    <citation type="journal article" date="2022" name="Mol. Ecol. Resour.">
        <title>The genomes of chicory, endive, great burdock and yacon provide insights into Asteraceae palaeo-polyploidization history and plant inulin production.</title>
        <authorList>
            <person name="Fan W."/>
            <person name="Wang S."/>
            <person name="Wang H."/>
            <person name="Wang A."/>
            <person name="Jiang F."/>
            <person name="Liu H."/>
            <person name="Zhao H."/>
            <person name="Xu D."/>
            <person name="Zhang Y."/>
        </authorList>
    </citation>
    <scope>NUCLEOTIDE SEQUENCE [LARGE SCALE GENOMIC DNA]</scope>
    <source>
        <strain evidence="2">cv. Punajuju</strain>
    </source>
</reference>
<protein>
    <submittedName>
        <fullName evidence="1">Uncharacterized protein</fullName>
    </submittedName>
</protein>